<evidence type="ECO:0000256" key="2">
    <source>
        <dbReference type="SAM" id="MobiDB-lite"/>
    </source>
</evidence>
<sequence>MSELNKKLSALHQQQAQQTSAAATLQPAAVTPLPQPKPWRWGVVGVCCLLAAGGVGWWLGSGQVQTVTDKTATGIAATDATVDDTVATATETTAKTAAVKAPEAKVPETKAPAGKVTVTATEDEAIEEIAVGETAGGKIAAQKMAAKDSAIAKTTSKSTAQAEDSATVAQVMNSRVAAGRSAVTPEPEVQTKPTPQMAVRQAPVSRQVNDEPVTVASAYDDEDVDAFESYDDMQDTDEQPAELEIETVELDAGQLAQVEYNRAQKAMKEGNTRKAIGYYEAALKYQPEWVSARQKLAALYYGRGDARHALNTLQKGLEFNHTQPDLRLTLAKLLMNESQPQAALNVLSAMPEKDHSGYLAMRGALAQQLQNNAMAKSSYQRLSQTEPYDGRWWLGLAIALERSHDAEQAREAYQQALLMGRISATSQQFIQQRLTVLSQAEG</sequence>
<name>A0A0J1H3Q4_9GAMM</name>
<dbReference type="PROSITE" id="PS50005">
    <property type="entry name" value="TPR"/>
    <property type="match status" value="1"/>
</dbReference>
<reference evidence="3 4" key="1">
    <citation type="submission" date="2015-05" db="EMBL/GenBank/DDBJ databases">
        <title>Photobacterium galathea sp. nov.</title>
        <authorList>
            <person name="Machado H."/>
            <person name="Gram L."/>
        </authorList>
    </citation>
    <scope>NUCLEOTIDE SEQUENCE [LARGE SCALE GENOMIC DNA]</scope>
    <source>
        <strain evidence="3 4">DSM 22954</strain>
    </source>
</reference>
<protein>
    <recommendedName>
        <fullName evidence="5">MSHA biogenesis protein MshN</fullName>
    </recommendedName>
</protein>
<gene>
    <name evidence="3" type="ORF">ABT57_19965</name>
</gene>
<dbReference type="PATRIC" id="fig|320778.3.peg.4301"/>
<evidence type="ECO:0008006" key="5">
    <source>
        <dbReference type="Google" id="ProtNLM"/>
    </source>
</evidence>
<keyword evidence="4" id="KW-1185">Reference proteome</keyword>
<dbReference type="SUPFAM" id="SSF48452">
    <property type="entry name" value="TPR-like"/>
    <property type="match status" value="1"/>
</dbReference>
<dbReference type="Gene3D" id="1.25.40.10">
    <property type="entry name" value="Tetratricopeptide repeat domain"/>
    <property type="match status" value="2"/>
</dbReference>
<dbReference type="AlphaFoldDB" id="A0A0J1H3Q4"/>
<dbReference type="SMART" id="SM00028">
    <property type="entry name" value="TPR"/>
    <property type="match status" value="4"/>
</dbReference>
<dbReference type="Pfam" id="PF14559">
    <property type="entry name" value="TPR_19"/>
    <property type="match status" value="1"/>
</dbReference>
<dbReference type="InterPro" id="IPR011990">
    <property type="entry name" value="TPR-like_helical_dom_sf"/>
</dbReference>
<evidence type="ECO:0000313" key="4">
    <source>
        <dbReference type="Proteomes" id="UP000035909"/>
    </source>
</evidence>
<feature type="region of interest" description="Disordered" evidence="2">
    <location>
        <begin position="178"/>
        <end position="206"/>
    </location>
</feature>
<feature type="repeat" description="TPR" evidence="1">
    <location>
        <begin position="256"/>
        <end position="289"/>
    </location>
</feature>
<comment type="caution">
    <text evidence="3">The sequence shown here is derived from an EMBL/GenBank/DDBJ whole genome shotgun (WGS) entry which is preliminary data.</text>
</comment>
<evidence type="ECO:0000313" key="3">
    <source>
        <dbReference type="EMBL" id="KLV06411.1"/>
    </source>
</evidence>
<proteinExistence type="predicted"/>
<keyword evidence="1" id="KW-0802">TPR repeat</keyword>
<dbReference type="Proteomes" id="UP000035909">
    <property type="component" value="Unassembled WGS sequence"/>
</dbReference>
<dbReference type="InterPro" id="IPR019734">
    <property type="entry name" value="TPR_rpt"/>
</dbReference>
<dbReference type="EMBL" id="LDOU01000022">
    <property type="protein sequence ID" value="KLV06411.1"/>
    <property type="molecule type" value="Genomic_DNA"/>
</dbReference>
<dbReference type="RefSeq" id="WP_047887016.1">
    <property type="nucleotide sequence ID" value="NZ_LDOU01000022.1"/>
</dbReference>
<accession>A0A0J1H3Q4</accession>
<evidence type="ECO:0000256" key="1">
    <source>
        <dbReference type="PROSITE-ProRule" id="PRU00339"/>
    </source>
</evidence>
<dbReference type="STRING" id="320778.ABT57_19965"/>
<organism evidence="3 4">
    <name type="scientific">Photobacterium ganghwense</name>
    <dbReference type="NCBI Taxonomy" id="320778"/>
    <lineage>
        <taxon>Bacteria</taxon>
        <taxon>Pseudomonadati</taxon>
        <taxon>Pseudomonadota</taxon>
        <taxon>Gammaproteobacteria</taxon>
        <taxon>Vibrionales</taxon>
        <taxon>Vibrionaceae</taxon>
        <taxon>Photobacterium</taxon>
    </lineage>
</organism>